<organism evidence="2 3">
    <name type="scientific">Candidatus Taylorbacteria bacterium RIFCSPHIGHO2_12_FULL_45_16</name>
    <dbReference type="NCBI Taxonomy" id="1802315"/>
    <lineage>
        <taxon>Bacteria</taxon>
        <taxon>Candidatus Tayloriibacteriota</taxon>
    </lineage>
</organism>
<keyword evidence="1" id="KW-1133">Transmembrane helix</keyword>
<evidence type="ECO:0000313" key="2">
    <source>
        <dbReference type="EMBL" id="OHA29706.1"/>
    </source>
</evidence>
<evidence type="ECO:0008006" key="4">
    <source>
        <dbReference type="Google" id="ProtNLM"/>
    </source>
</evidence>
<feature type="transmembrane region" description="Helical" evidence="1">
    <location>
        <begin position="23"/>
        <end position="41"/>
    </location>
</feature>
<keyword evidence="1" id="KW-0472">Membrane</keyword>
<evidence type="ECO:0000313" key="3">
    <source>
        <dbReference type="Proteomes" id="UP000178089"/>
    </source>
</evidence>
<protein>
    <recommendedName>
        <fullName evidence="4">DUF5673 domain-containing protein</fullName>
    </recommendedName>
</protein>
<accession>A0A1G2N0M7</accession>
<reference evidence="2 3" key="1">
    <citation type="journal article" date="2016" name="Nat. Commun.">
        <title>Thousands of microbial genomes shed light on interconnected biogeochemical processes in an aquifer system.</title>
        <authorList>
            <person name="Anantharaman K."/>
            <person name="Brown C.T."/>
            <person name="Hug L.A."/>
            <person name="Sharon I."/>
            <person name="Castelle C.J."/>
            <person name="Probst A.J."/>
            <person name="Thomas B.C."/>
            <person name="Singh A."/>
            <person name="Wilkins M.J."/>
            <person name="Karaoz U."/>
            <person name="Brodie E.L."/>
            <person name="Williams K.H."/>
            <person name="Hubbard S.S."/>
            <person name="Banfield J.F."/>
        </authorList>
    </citation>
    <scope>NUCLEOTIDE SEQUENCE [LARGE SCALE GENOMIC DNA]</scope>
</reference>
<proteinExistence type="predicted"/>
<feature type="transmembrane region" description="Helical" evidence="1">
    <location>
        <begin position="48"/>
        <end position="68"/>
    </location>
</feature>
<sequence length="154" mass="17524">MATEALITWNAPEHLYTEKNSDWYWSVGIITLAVAAVAFIFGNVISGLFVIVAAVALVLHASSPAQIITYKINDRGIIANNVLYPFLTLESFWIPHDELPPKLIIKSRKLFMPYIIIYIDGVDPERVREVMLTYIAETMHREPLLKHVLERLGF</sequence>
<name>A0A1G2N0M7_9BACT</name>
<evidence type="ECO:0000256" key="1">
    <source>
        <dbReference type="SAM" id="Phobius"/>
    </source>
</evidence>
<dbReference type="AlphaFoldDB" id="A0A1G2N0M7"/>
<keyword evidence="1" id="KW-0812">Transmembrane</keyword>
<dbReference type="STRING" id="1802315.A3F51_03190"/>
<dbReference type="EMBL" id="MHRT01000001">
    <property type="protein sequence ID" value="OHA29706.1"/>
    <property type="molecule type" value="Genomic_DNA"/>
</dbReference>
<comment type="caution">
    <text evidence="2">The sequence shown here is derived from an EMBL/GenBank/DDBJ whole genome shotgun (WGS) entry which is preliminary data.</text>
</comment>
<dbReference type="Proteomes" id="UP000178089">
    <property type="component" value="Unassembled WGS sequence"/>
</dbReference>
<gene>
    <name evidence="2" type="ORF">A3F51_03190</name>
</gene>